<dbReference type="InterPro" id="IPR049945">
    <property type="entry name" value="AAA_22"/>
</dbReference>
<protein>
    <recommendedName>
        <fullName evidence="2">AAA+ ATPase domain-containing protein</fullName>
    </recommendedName>
</protein>
<organism evidence="3 4">
    <name type="scientific">Thermodesulfatator autotrophicus</name>
    <dbReference type="NCBI Taxonomy" id="1795632"/>
    <lineage>
        <taxon>Bacteria</taxon>
        <taxon>Pseudomonadati</taxon>
        <taxon>Thermodesulfobacteriota</taxon>
        <taxon>Thermodesulfobacteria</taxon>
        <taxon>Thermodesulfobacteriales</taxon>
        <taxon>Thermodesulfatatoraceae</taxon>
        <taxon>Thermodesulfatator</taxon>
    </lineage>
</organism>
<dbReference type="Pfam" id="PF13401">
    <property type="entry name" value="AAA_22"/>
    <property type="match status" value="1"/>
</dbReference>
<proteinExistence type="predicted"/>
<reference evidence="3 4" key="1">
    <citation type="submission" date="2016-02" db="EMBL/GenBank/DDBJ databases">
        <title>Draft genome sequence of Thermodesulfatator sp. S606.</title>
        <authorList>
            <person name="Lai Q."/>
            <person name="Cao J."/>
            <person name="Dupont S."/>
            <person name="Shao Z."/>
            <person name="Jebbar M."/>
            <person name="Alain K."/>
        </authorList>
    </citation>
    <scope>NUCLEOTIDE SEQUENCE [LARGE SCALE GENOMIC DNA]</scope>
    <source>
        <strain evidence="3 4">S606</strain>
    </source>
</reference>
<dbReference type="SUPFAM" id="SSF52540">
    <property type="entry name" value="P-loop containing nucleoside triphosphate hydrolases"/>
    <property type="match status" value="1"/>
</dbReference>
<dbReference type="InterPro" id="IPR027417">
    <property type="entry name" value="P-loop_NTPase"/>
</dbReference>
<dbReference type="Gene3D" id="3.40.50.300">
    <property type="entry name" value="P-loop containing nucleotide triphosphate hydrolases"/>
    <property type="match status" value="1"/>
</dbReference>
<feature type="domain" description="AAA+ ATPase" evidence="2">
    <location>
        <begin position="47"/>
        <end position="195"/>
    </location>
</feature>
<dbReference type="AlphaFoldDB" id="A0A177EA48"/>
<dbReference type="EMBL" id="LSFI01000002">
    <property type="protein sequence ID" value="OAG28616.1"/>
    <property type="molecule type" value="Genomic_DNA"/>
</dbReference>
<evidence type="ECO:0000313" key="4">
    <source>
        <dbReference type="Proteomes" id="UP000076964"/>
    </source>
</evidence>
<evidence type="ECO:0000256" key="1">
    <source>
        <dbReference type="SAM" id="Phobius"/>
    </source>
</evidence>
<evidence type="ECO:0000313" key="3">
    <source>
        <dbReference type="EMBL" id="OAG28616.1"/>
    </source>
</evidence>
<dbReference type="RefSeq" id="WP_068540503.1">
    <property type="nucleotide sequence ID" value="NZ_LSFI01000002.1"/>
</dbReference>
<dbReference type="GO" id="GO:0016887">
    <property type="term" value="F:ATP hydrolysis activity"/>
    <property type="evidence" value="ECO:0007669"/>
    <property type="project" value="InterPro"/>
</dbReference>
<dbReference type="Proteomes" id="UP000076964">
    <property type="component" value="Unassembled WGS sequence"/>
</dbReference>
<dbReference type="CDD" id="cd00009">
    <property type="entry name" value="AAA"/>
    <property type="match status" value="1"/>
</dbReference>
<keyword evidence="1" id="KW-1133">Transmembrane helix</keyword>
<feature type="transmembrane region" description="Helical" evidence="1">
    <location>
        <begin position="281"/>
        <end position="306"/>
    </location>
</feature>
<dbReference type="InterPro" id="IPR003593">
    <property type="entry name" value="AAA+_ATPase"/>
</dbReference>
<gene>
    <name evidence="3" type="ORF">TH606_00515</name>
</gene>
<dbReference type="PANTHER" id="PTHR35894:SF1">
    <property type="entry name" value="PHOSPHORIBULOKINASE _ URIDINE KINASE FAMILY"/>
    <property type="match status" value="1"/>
</dbReference>
<name>A0A177EA48_9BACT</name>
<dbReference type="OrthoDB" id="9779230at2"/>
<dbReference type="PANTHER" id="PTHR35894">
    <property type="entry name" value="GENERAL SECRETION PATHWAY PROTEIN A-RELATED"/>
    <property type="match status" value="1"/>
</dbReference>
<keyword evidence="1" id="KW-0812">Transmembrane</keyword>
<keyword evidence="4" id="KW-1185">Reference proteome</keyword>
<dbReference type="Gene3D" id="1.10.8.60">
    <property type="match status" value="1"/>
</dbReference>
<dbReference type="SMART" id="SM00382">
    <property type="entry name" value="AAA"/>
    <property type="match status" value="1"/>
</dbReference>
<sequence>MTQIPDYLDFFALKDHPFRLTPDTSYFFPSYKHQGTLEVLRYALARGEGFLILTGEPGTGKTLILRLLVESLPKDKETAFILSPTLNPKELLEAILEDLDIETSASETKEQLLRKFKDHLLDLAKKGKTLVLIVDEAQNLPIESLEELRLLSNLETEKKKLIQILLVGQPGLKDKLKSPELSQLLQRISVWEKLEPLSPSEVVEYINFRWHKAGGIGLNLDKRAYKLLYRESQGIPRLINKIMDRAVLVAAAENKKKIDENLLKDALNTLDPYDKKNGKIVFFKVGILFLSIIIICITCLIIWRWWLK</sequence>
<dbReference type="InterPro" id="IPR052026">
    <property type="entry name" value="ExeA_AAA_ATPase_DNA-bind"/>
</dbReference>
<accession>A0A177EA48</accession>
<comment type="caution">
    <text evidence="3">The sequence shown here is derived from an EMBL/GenBank/DDBJ whole genome shotgun (WGS) entry which is preliminary data.</text>
</comment>
<keyword evidence="1" id="KW-0472">Membrane</keyword>
<evidence type="ECO:0000259" key="2">
    <source>
        <dbReference type="SMART" id="SM00382"/>
    </source>
</evidence>
<dbReference type="STRING" id="1795632.TH606_00515"/>